<reference evidence="2 3" key="1">
    <citation type="submission" date="2015-09" db="EMBL/GenBank/DDBJ databases">
        <title>Host preference determinants of Valsa canker pathogens revealed by comparative genomics.</title>
        <authorList>
            <person name="Yin Z."/>
            <person name="Huang L."/>
        </authorList>
    </citation>
    <scope>NUCLEOTIDE SEQUENCE [LARGE SCALE GENOMIC DNA]</scope>
    <source>
        <strain evidence="2 3">YSFL</strain>
    </source>
</reference>
<dbReference type="InterPro" id="IPR010730">
    <property type="entry name" value="HET"/>
</dbReference>
<dbReference type="EMBL" id="LJZO01000005">
    <property type="protein sequence ID" value="ROW02206.1"/>
    <property type="molecule type" value="Genomic_DNA"/>
</dbReference>
<dbReference type="Proteomes" id="UP000284375">
    <property type="component" value="Unassembled WGS sequence"/>
</dbReference>
<dbReference type="AlphaFoldDB" id="A0A423WG66"/>
<comment type="caution">
    <text evidence="2">The sequence shown here is derived from an EMBL/GenBank/DDBJ whole genome shotgun (WGS) entry which is preliminary data.</text>
</comment>
<dbReference type="Pfam" id="PF26639">
    <property type="entry name" value="Het-6_barrel"/>
    <property type="match status" value="1"/>
</dbReference>
<evidence type="ECO:0000313" key="3">
    <source>
        <dbReference type="Proteomes" id="UP000284375"/>
    </source>
</evidence>
<feature type="domain" description="Heterokaryon incompatibility" evidence="1">
    <location>
        <begin position="60"/>
        <end position="250"/>
    </location>
</feature>
<dbReference type="OrthoDB" id="5571888at2759"/>
<accession>A0A423WG66</accession>
<evidence type="ECO:0000313" key="2">
    <source>
        <dbReference type="EMBL" id="ROW02206.1"/>
    </source>
</evidence>
<organism evidence="2 3">
    <name type="scientific">Cytospora chrysosperma</name>
    <name type="common">Cytospora canker fungus</name>
    <name type="synonym">Sphaeria chrysosperma</name>
    <dbReference type="NCBI Taxonomy" id="252740"/>
    <lineage>
        <taxon>Eukaryota</taxon>
        <taxon>Fungi</taxon>
        <taxon>Dikarya</taxon>
        <taxon>Ascomycota</taxon>
        <taxon>Pezizomycotina</taxon>
        <taxon>Sordariomycetes</taxon>
        <taxon>Sordariomycetidae</taxon>
        <taxon>Diaporthales</taxon>
        <taxon>Cytosporaceae</taxon>
        <taxon>Cytospora</taxon>
    </lineage>
</organism>
<gene>
    <name evidence="2" type="ORF">VSDG_02465</name>
</gene>
<dbReference type="STRING" id="252740.A0A423WG66"/>
<keyword evidence="3" id="KW-1185">Reference proteome</keyword>
<sequence>MSAEGSSYQNTKDLQANLVPLQPLDLQAKQIRILRLLPGQRDDPIRCELYSAHLGDRPYYEALSYVWGDPNIVRPIFLDGRQVRVTENLETALRGLRLGDDTRHMWVDALCINQSDNAEKTHQVHLMAQIYKETALALLWLGDMDPVVSTDSDEGHSDEPLDSDTMPMTTYRRLLSAYHNETPRTRIKSVDAANAFELIRKIAEAGEDHHFEDDESPGEAGGIKATRVSRVGLERLMCLSWWNRIWTVQEAVLPRRAIVFCGSLQLDWSVFIKAQRNLDHHYSQGCCIDHLLSAEGFRHMSLVDFGSRPLIRLRYRSKSKLVPTWVHDLSAPWRACFRSIAFRYNLYDASGGREPSVEFNNERELISRGILVDEIEKELVAYDFVEDGGPPQVHTGWVEMLGIGDASSHSRPYPTGGSVFEAYKSFVTDLFQKDLPWDDGDDLSMLDGLDYVSLWATMGTLDYTSILGTKLFVTKKGLMGQAHQDVRVGDTVHVLFGGNVPFILRPVKEGQDKGCYTYLGHCYVQGIMNGEAVKDVGEGESFTII</sequence>
<dbReference type="InterPro" id="IPR052895">
    <property type="entry name" value="HetReg/Transcr_Mod"/>
</dbReference>
<protein>
    <recommendedName>
        <fullName evidence="1">Heterokaryon incompatibility domain-containing protein</fullName>
    </recommendedName>
</protein>
<proteinExistence type="predicted"/>
<name>A0A423WG66_CYTCH</name>
<dbReference type="Pfam" id="PF06985">
    <property type="entry name" value="HET"/>
    <property type="match status" value="1"/>
</dbReference>
<dbReference type="PANTHER" id="PTHR24148:SF82">
    <property type="entry name" value="HETEROKARYON INCOMPATIBILITY DOMAIN-CONTAINING PROTEIN"/>
    <property type="match status" value="1"/>
</dbReference>
<dbReference type="PANTHER" id="PTHR24148">
    <property type="entry name" value="ANKYRIN REPEAT DOMAIN-CONTAINING PROTEIN 39 HOMOLOG-RELATED"/>
    <property type="match status" value="1"/>
</dbReference>
<evidence type="ECO:0000259" key="1">
    <source>
        <dbReference type="Pfam" id="PF06985"/>
    </source>
</evidence>